<evidence type="ECO:0000256" key="1">
    <source>
        <dbReference type="SAM" id="MobiDB-lite"/>
    </source>
</evidence>
<organism evidence="3 4">
    <name type="scientific">Rubinisphaera brasiliensis (strain ATCC 49424 / DSM 5305 / JCM 21570 / IAM 15109 / NBRC 103401 / IFAM 1448)</name>
    <name type="common">Planctomyces brasiliensis</name>
    <dbReference type="NCBI Taxonomy" id="756272"/>
    <lineage>
        <taxon>Bacteria</taxon>
        <taxon>Pseudomonadati</taxon>
        <taxon>Planctomycetota</taxon>
        <taxon>Planctomycetia</taxon>
        <taxon>Planctomycetales</taxon>
        <taxon>Planctomycetaceae</taxon>
        <taxon>Rubinisphaera</taxon>
    </lineage>
</organism>
<dbReference type="InterPro" id="IPR011990">
    <property type="entry name" value="TPR-like_helical_dom_sf"/>
</dbReference>
<dbReference type="RefSeq" id="WP_013626824.1">
    <property type="nucleotide sequence ID" value="NC_015174.1"/>
</dbReference>
<sequence>MSKLFPQTLAAVCLLGLLAAPSFAIDIITRKSAENRLSGEVTSVTKTEIVLKPQTGADVKIPANDVAEIEWDGAPATMRGAEGQERNGNYEAAIKSYQAVLDELPVTANYVRTDLQFFIARSLAKLAFANNDRLVEAVTRMKSFTDRNADSFRYYEALDMLGQLQLASSNYAEAEAAFTKIEQSPFDDWKLSAKSSKARVQLAQGQIDQAISGFDSVINAPAKDDATKQRQLEAMLGKASALNQKNQFDQSLTLLADVIAKISEDNARLQAEAQVRRGTALLGQGKNQEALMAFLLVDILFSGQQDYHAEALYHLNKLWPTVGQPGRAEEARGTLETEYPNSPWTKKLTGV</sequence>
<dbReference type="Gene3D" id="1.25.40.10">
    <property type="entry name" value="Tetratricopeptide repeat domain"/>
    <property type="match status" value="2"/>
</dbReference>
<dbReference type="AlphaFoldDB" id="F0SS69"/>
<protein>
    <recommendedName>
        <fullName evidence="5">Tetratricopeptide TPR_1 repeat-containing protein</fullName>
    </recommendedName>
</protein>
<keyword evidence="4" id="KW-1185">Reference proteome</keyword>
<dbReference type="STRING" id="756272.Plabr_0453"/>
<keyword evidence="2" id="KW-0732">Signal</keyword>
<feature type="signal peptide" evidence="2">
    <location>
        <begin position="1"/>
        <end position="24"/>
    </location>
</feature>
<dbReference type="KEGG" id="pbs:Plabr_0453"/>
<gene>
    <name evidence="3" type="ordered locus">Plabr_0453</name>
</gene>
<dbReference type="eggNOG" id="COG0457">
    <property type="taxonomic scope" value="Bacteria"/>
</dbReference>
<reference evidence="4" key="1">
    <citation type="submission" date="2011-02" db="EMBL/GenBank/DDBJ databases">
        <title>The complete genome of Planctomyces brasiliensis DSM 5305.</title>
        <authorList>
            <person name="Lucas S."/>
            <person name="Copeland A."/>
            <person name="Lapidus A."/>
            <person name="Bruce D."/>
            <person name="Goodwin L."/>
            <person name="Pitluck S."/>
            <person name="Kyrpides N."/>
            <person name="Mavromatis K."/>
            <person name="Pagani I."/>
            <person name="Ivanova N."/>
            <person name="Ovchinnikova G."/>
            <person name="Lu M."/>
            <person name="Detter J.C."/>
            <person name="Han C."/>
            <person name="Land M."/>
            <person name="Hauser L."/>
            <person name="Markowitz V."/>
            <person name="Cheng J.-F."/>
            <person name="Hugenholtz P."/>
            <person name="Woyke T."/>
            <person name="Wu D."/>
            <person name="Tindall B."/>
            <person name="Pomrenke H.G."/>
            <person name="Brambilla E."/>
            <person name="Klenk H.-P."/>
            <person name="Eisen J.A."/>
        </authorList>
    </citation>
    <scope>NUCLEOTIDE SEQUENCE [LARGE SCALE GENOMIC DNA]</scope>
    <source>
        <strain evidence="4">ATCC 49424 / DSM 5305 / JCM 21570 / NBRC 103401 / IFAM 1448</strain>
    </source>
</reference>
<feature type="chain" id="PRO_5003258811" description="Tetratricopeptide TPR_1 repeat-containing protein" evidence="2">
    <location>
        <begin position="25"/>
        <end position="351"/>
    </location>
</feature>
<evidence type="ECO:0000256" key="2">
    <source>
        <dbReference type="SAM" id="SignalP"/>
    </source>
</evidence>
<evidence type="ECO:0000313" key="3">
    <source>
        <dbReference type="EMBL" id="ADY58080.1"/>
    </source>
</evidence>
<dbReference type="SUPFAM" id="SSF48452">
    <property type="entry name" value="TPR-like"/>
    <property type="match status" value="2"/>
</dbReference>
<dbReference type="OrthoDB" id="251560at2"/>
<feature type="region of interest" description="Disordered" evidence="1">
    <location>
        <begin position="329"/>
        <end position="351"/>
    </location>
</feature>
<evidence type="ECO:0008006" key="5">
    <source>
        <dbReference type="Google" id="ProtNLM"/>
    </source>
</evidence>
<dbReference type="EMBL" id="CP002546">
    <property type="protein sequence ID" value="ADY58080.1"/>
    <property type="molecule type" value="Genomic_DNA"/>
</dbReference>
<accession>F0SS69</accession>
<name>F0SS69_RUBBR</name>
<evidence type="ECO:0000313" key="4">
    <source>
        <dbReference type="Proteomes" id="UP000006860"/>
    </source>
</evidence>
<dbReference type="HOGENOM" id="CLU_818015_0_0_0"/>
<dbReference type="Proteomes" id="UP000006860">
    <property type="component" value="Chromosome"/>
</dbReference>
<proteinExistence type="predicted"/>